<dbReference type="Gene3D" id="2.60.40.10">
    <property type="entry name" value="Immunoglobulins"/>
    <property type="match status" value="1"/>
</dbReference>
<feature type="domain" description="Ig-like" evidence="3">
    <location>
        <begin position="45"/>
        <end position="128"/>
    </location>
</feature>
<dbReference type="AlphaFoldDB" id="A0A5F8HJ25"/>
<reference evidence="4" key="3">
    <citation type="submission" date="2025-09" db="UniProtKB">
        <authorList>
            <consortium name="Ensembl"/>
        </authorList>
    </citation>
    <scope>IDENTIFICATION</scope>
</reference>
<dbReference type="InParanoid" id="A0A5F8HJ25"/>
<dbReference type="Proteomes" id="UP000002280">
    <property type="component" value="Chromosome 8"/>
</dbReference>
<dbReference type="GO" id="GO:0007166">
    <property type="term" value="P:cell surface receptor signaling pathway"/>
    <property type="evidence" value="ECO:0000318"/>
    <property type="project" value="GO_Central"/>
</dbReference>
<organism evidence="4 5">
    <name type="scientific">Monodelphis domestica</name>
    <name type="common">Gray short-tailed opossum</name>
    <dbReference type="NCBI Taxonomy" id="13616"/>
    <lineage>
        <taxon>Eukaryota</taxon>
        <taxon>Metazoa</taxon>
        <taxon>Chordata</taxon>
        <taxon>Craniata</taxon>
        <taxon>Vertebrata</taxon>
        <taxon>Euteleostomi</taxon>
        <taxon>Mammalia</taxon>
        <taxon>Metatheria</taxon>
        <taxon>Didelphimorphia</taxon>
        <taxon>Didelphidae</taxon>
        <taxon>Monodelphis</taxon>
    </lineage>
</organism>
<keyword evidence="5" id="KW-1185">Reference proteome</keyword>
<evidence type="ECO:0000313" key="5">
    <source>
        <dbReference type="Proteomes" id="UP000002280"/>
    </source>
</evidence>
<keyword evidence="1" id="KW-0732">Signal</keyword>
<proteinExistence type="predicted"/>
<dbReference type="InterPro" id="IPR013106">
    <property type="entry name" value="Ig_V-set"/>
</dbReference>
<dbReference type="OMA" id="IMFSYRN"/>
<evidence type="ECO:0000256" key="2">
    <source>
        <dbReference type="ARBA" id="ARBA00022859"/>
    </source>
</evidence>
<dbReference type="InterPro" id="IPR036179">
    <property type="entry name" value="Ig-like_dom_sf"/>
</dbReference>
<dbReference type="SUPFAM" id="SSF48726">
    <property type="entry name" value="Immunoglobulin"/>
    <property type="match status" value="1"/>
</dbReference>
<dbReference type="Ensembl" id="ENSMODT00000054063.1">
    <property type="protein sequence ID" value="ENSMODP00000060110.1"/>
    <property type="gene ID" value="ENSMODG00000037470.1"/>
</dbReference>
<evidence type="ECO:0000313" key="4">
    <source>
        <dbReference type="Ensembl" id="ENSMODP00000060110.1"/>
    </source>
</evidence>
<dbReference type="GO" id="GO:0005886">
    <property type="term" value="C:plasma membrane"/>
    <property type="evidence" value="ECO:0000318"/>
    <property type="project" value="GO_Central"/>
</dbReference>
<dbReference type="Bgee" id="ENSMODG00000037470">
    <property type="expression patterns" value="Expressed in blood and 3 other cell types or tissues"/>
</dbReference>
<sequence length="128" mass="14883">MVTCFILSLPSSFPLPCILHVSLIKTYFHINIFIQTPWHLITRIGQKANLRCEQYMGHDTRYWYRQNSKMRLQMMFFFSNTELIGNETASSRFKPETSANSLLDLYIESLQLEDTATYLCASSLGTEL</sequence>
<evidence type="ECO:0000259" key="3">
    <source>
        <dbReference type="PROSITE" id="PS50835"/>
    </source>
</evidence>
<name>A0A5F8HJ25_MONDO</name>
<protein>
    <recommendedName>
        <fullName evidence="3">Ig-like domain-containing protein</fullName>
    </recommendedName>
</protein>
<reference evidence="4" key="2">
    <citation type="submission" date="2025-08" db="UniProtKB">
        <authorList>
            <consortium name="Ensembl"/>
        </authorList>
    </citation>
    <scope>IDENTIFICATION</scope>
</reference>
<dbReference type="GO" id="GO:0002376">
    <property type="term" value="P:immune system process"/>
    <property type="evidence" value="ECO:0007669"/>
    <property type="project" value="UniProtKB-KW"/>
</dbReference>
<dbReference type="InterPro" id="IPR050413">
    <property type="entry name" value="TCR_beta_variable"/>
</dbReference>
<dbReference type="InterPro" id="IPR007110">
    <property type="entry name" value="Ig-like_dom"/>
</dbReference>
<dbReference type="Pfam" id="PF07686">
    <property type="entry name" value="V-set"/>
    <property type="match status" value="1"/>
</dbReference>
<accession>A0A5F8HJ25</accession>
<dbReference type="PANTHER" id="PTHR23268:SF92">
    <property type="entry name" value="T CELL RECEPTOR BETA VARIABLE 3-1"/>
    <property type="match status" value="1"/>
</dbReference>
<dbReference type="GeneTree" id="ENSGT00940000162509"/>
<keyword evidence="2" id="KW-0391">Immunity</keyword>
<reference evidence="4 5" key="1">
    <citation type="journal article" date="2007" name="Nature">
        <title>Genome of the marsupial Monodelphis domestica reveals innovation in non-coding sequences.</title>
        <authorList>
            <person name="Mikkelsen T.S."/>
            <person name="Wakefield M.J."/>
            <person name="Aken B."/>
            <person name="Amemiya C.T."/>
            <person name="Chang J.L."/>
            <person name="Duke S."/>
            <person name="Garber M."/>
            <person name="Gentles A.J."/>
            <person name="Goodstadt L."/>
            <person name="Heger A."/>
            <person name="Jurka J."/>
            <person name="Kamal M."/>
            <person name="Mauceli E."/>
            <person name="Searle S.M."/>
            <person name="Sharpe T."/>
            <person name="Baker M.L."/>
            <person name="Batzer M.A."/>
            <person name="Benos P.V."/>
            <person name="Belov K."/>
            <person name="Clamp M."/>
            <person name="Cook A."/>
            <person name="Cuff J."/>
            <person name="Das R."/>
            <person name="Davidow L."/>
            <person name="Deakin J.E."/>
            <person name="Fazzari M.J."/>
            <person name="Glass J.L."/>
            <person name="Grabherr M."/>
            <person name="Greally J.M."/>
            <person name="Gu W."/>
            <person name="Hore T.A."/>
            <person name="Huttley G.A."/>
            <person name="Kleber M."/>
            <person name="Jirtle R.L."/>
            <person name="Koina E."/>
            <person name="Lee J.T."/>
            <person name="Mahony S."/>
            <person name="Marra M.A."/>
            <person name="Miller R.D."/>
            <person name="Nicholls R.D."/>
            <person name="Oda M."/>
            <person name="Papenfuss A.T."/>
            <person name="Parra Z.E."/>
            <person name="Pollock D.D."/>
            <person name="Ray D.A."/>
            <person name="Schein J.E."/>
            <person name="Speed T.P."/>
            <person name="Thompson K."/>
            <person name="VandeBerg J.L."/>
            <person name="Wade C.M."/>
            <person name="Walker J.A."/>
            <person name="Waters P.D."/>
            <person name="Webber C."/>
            <person name="Weidman J.R."/>
            <person name="Xie X."/>
            <person name="Zody M.C."/>
            <person name="Baldwin J."/>
            <person name="Abdouelleil A."/>
            <person name="Abdulkadir J."/>
            <person name="Abebe A."/>
            <person name="Abera B."/>
            <person name="Abreu J."/>
            <person name="Acer S.C."/>
            <person name="Aftuck L."/>
            <person name="Alexander A."/>
            <person name="An P."/>
            <person name="Anderson E."/>
            <person name="Anderson S."/>
            <person name="Arachi H."/>
            <person name="Azer M."/>
            <person name="Bachantsang P."/>
            <person name="Barry A."/>
            <person name="Bayul T."/>
            <person name="Berlin A."/>
            <person name="Bessette D."/>
            <person name="Bloom T."/>
            <person name="Bloom T."/>
            <person name="Boguslavskiy L."/>
            <person name="Bonnet C."/>
            <person name="Boukhgalter B."/>
            <person name="Bourzgui I."/>
            <person name="Brown A."/>
            <person name="Cahill P."/>
            <person name="Channer S."/>
            <person name="Cheshatsang Y."/>
            <person name="Chuda L."/>
            <person name="Citroen M."/>
            <person name="Collymore A."/>
            <person name="Cooke P."/>
            <person name="Costello M."/>
            <person name="D'Aco K."/>
            <person name="Daza R."/>
            <person name="De Haan G."/>
            <person name="DeGray S."/>
            <person name="DeMaso C."/>
            <person name="Dhargay N."/>
            <person name="Dooley K."/>
            <person name="Dooley E."/>
            <person name="Doricent M."/>
            <person name="Dorje P."/>
            <person name="Dorjee K."/>
            <person name="Dupes A."/>
            <person name="Elong R."/>
            <person name="Falk J."/>
            <person name="Farina A."/>
            <person name="Faro S."/>
            <person name="Ferguson D."/>
            <person name="Fisher S."/>
            <person name="Foley C.D."/>
            <person name="Franke A."/>
            <person name="Friedrich D."/>
            <person name="Gadbois L."/>
            <person name="Gearin G."/>
            <person name="Gearin C.R."/>
            <person name="Giannoukos G."/>
            <person name="Goode T."/>
            <person name="Graham J."/>
            <person name="Grandbois E."/>
            <person name="Grewal S."/>
            <person name="Gyaltsen K."/>
            <person name="Hafez N."/>
            <person name="Hagos B."/>
            <person name="Hall J."/>
            <person name="Henson C."/>
            <person name="Hollinger A."/>
            <person name="Honan T."/>
            <person name="Huard M.D."/>
            <person name="Hughes L."/>
            <person name="Hurhula B."/>
            <person name="Husby M.E."/>
            <person name="Kamat A."/>
            <person name="Kanga B."/>
            <person name="Kashin S."/>
            <person name="Khazanovich D."/>
            <person name="Kisner P."/>
            <person name="Lance K."/>
            <person name="Lara M."/>
            <person name="Lee W."/>
            <person name="Lennon N."/>
            <person name="Letendre F."/>
            <person name="LeVine R."/>
            <person name="Lipovsky A."/>
            <person name="Liu X."/>
            <person name="Liu J."/>
            <person name="Liu S."/>
            <person name="Lokyitsang T."/>
            <person name="Lokyitsang Y."/>
            <person name="Lubonja R."/>
            <person name="Lui A."/>
            <person name="MacDonald P."/>
            <person name="Magnisalis V."/>
            <person name="Maru K."/>
            <person name="Matthews C."/>
            <person name="McCusker W."/>
            <person name="McDonough S."/>
            <person name="Mehta T."/>
            <person name="Meldrim J."/>
            <person name="Meneus L."/>
            <person name="Mihai O."/>
            <person name="Mihalev A."/>
            <person name="Mihova T."/>
            <person name="Mittelman R."/>
            <person name="Mlenga V."/>
            <person name="Montmayeur A."/>
            <person name="Mulrain L."/>
            <person name="Navidi A."/>
            <person name="Naylor J."/>
            <person name="Negash T."/>
            <person name="Nguyen T."/>
            <person name="Nguyen N."/>
            <person name="Nicol R."/>
            <person name="Norbu C."/>
            <person name="Norbu N."/>
            <person name="Novod N."/>
            <person name="O'Neill B."/>
            <person name="Osman S."/>
            <person name="Markiewicz E."/>
            <person name="Oyono O.L."/>
            <person name="Patti C."/>
            <person name="Phunkhang P."/>
            <person name="Pierre F."/>
            <person name="Priest M."/>
            <person name="Raghuraman S."/>
            <person name="Rege F."/>
            <person name="Reyes R."/>
            <person name="Rise C."/>
            <person name="Rogov P."/>
            <person name="Ross K."/>
            <person name="Ryan E."/>
            <person name="Settipalli S."/>
            <person name="Shea T."/>
            <person name="Sherpa N."/>
            <person name="Shi L."/>
            <person name="Shih D."/>
            <person name="Sparrow T."/>
            <person name="Spaulding J."/>
            <person name="Stalker J."/>
            <person name="Stange-Thomann N."/>
            <person name="Stavropoulos S."/>
            <person name="Stone C."/>
            <person name="Strader C."/>
            <person name="Tesfaye S."/>
            <person name="Thomson T."/>
            <person name="Thoulutsang Y."/>
            <person name="Thoulutsang D."/>
            <person name="Topham K."/>
            <person name="Topping I."/>
            <person name="Tsamla T."/>
            <person name="Vassiliev H."/>
            <person name="Vo A."/>
            <person name="Wangchuk T."/>
            <person name="Wangdi T."/>
            <person name="Weiand M."/>
            <person name="Wilkinson J."/>
            <person name="Wilson A."/>
            <person name="Yadav S."/>
            <person name="Young G."/>
            <person name="Yu Q."/>
            <person name="Zembek L."/>
            <person name="Zhong D."/>
            <person name="Zimmer A."/>
            <person name="Zwirko Z."/>
            <person name="Jaffe D.B."/>
            <person name="Alvarez P."/>
            <person name="Brockman W."/>
            <person name="Butler J."/>
            <person name="Chin C."/>
            <person name="Gnerre S."/>
            <person name="MacCallum I."/>
            <person name="Graves J.A."/>
            <person name="Ponting C.P."/>
            <person name="Breen M."/>
            <person name="Samollow P.B."/>
            <person name="Lander E.S."/>
            <person name="Lindblad-Toh K."/>
        </authorList>
    </citation>
    <scope>NUCLEOTIDE SEQUENCE [LARGE SCALE GENOMIC DNA]</scope>
</reference>
<dbReference type="PANTHER" id="PTHR23268">
    <property type="entry name" value="T-CELL RECEPTOR BETA CHAIN"/>
    <property type="match status" value="1"/>
</dbReference>
<dbReference type="InterPro" id="IPR013783">
    <property type="entry name" value="Ig-like_fold"/>
</dbReference>
<evidence type="ECO:0000256" key="1">
    <source>
        <dbReference type="ARBA" id="ARBA00022729"/>
    </source>
</evidence>
<dbReference type="PROSITE" id="PS50835">
    <property type="entry name" value="IG_LIKE"/>
    <property type="match status" value="1"/>
</dbReference>